<dbReference type="AlphaFoldDB" id="A0A1B0ZR49"/>
<organism evidence="1 2">
    <name type="scientific">Phaeobacter gallaeciensis</name>
    <dbReference type="NCBI Taxonomy" id="60890"/>
    <lineage>
        <taxon>Bacteria</taxon>
        <taxon>Pseudomonadati</taxon>
        <taxon>Pseudomonadota</taxon>
        <taxon>Alphaproteobacteria</taxon>
        <taxon>Rhodobacterales</taxon>
        <taxon>Roseobacteraceae</taxon>
        <taxon>Phaeobacter</taxon>
    </lineage>
</organism>
<sequence length="38" mass="4488">MYCRTGVVFPNWSNHMTASQARPQVMRKIHKIPITFLK</sequence>
<gene>
    <name evidence="1" type="ORF">JL2886_01693</name>
</gene>
<evidence type="ECO:0000313" key="2">
    <source>
        <dbReference type="Proteomes" id="UP000092565"/>
    </source>
</evidence>
<keyword evidence="2" id="KW-1185">Reference proteome</keyword>
<protein>
    <submittedName>
        <fullName evidence="1">Uncharacterized protein</fullName>
    </submittedName>
</protein>
<dbReference type="Proteomes" id="UP000092565">
    <property type="component" value="Chromosome"/>
</dbReference>
<evidence type="ECO:0000313" key="1">
    <source>
        <dbReference type="EMBL" id="ANP36601.1"/>
    </source>
</evidence>
<dbReference type="EMBL" id="CP015124">
    <property type="protein sequence ID" value="ANP36601.1"/>
    <property type="molecule type" value="Genomic_DNA"/>
</dbReference>
<reference evidence="1 2" key="1">
    <citation type="submission" date="2016-04" db="EMBL/GenBank/DDBJ databases">
        <authorList>
            <person name="Evans L.H."/>
            <person name="Alamgir A."/>
            <person name="Owens N."/>
            <person name="Weber N.D."/>
            <person name="Virtaneva K."/>
            <person name="Barbian K."/>
            <person name="Babar A."/>
            <person name="Rosenke K."/>
        </authorList>
    </citation>
    <scope>NUCLEOTIDE SEQUENCE [LARGE SCALE GENOMIC DNA]</scope>
    <source>
        <strain evidence="1 2">JL2886</strain>
    </source>
</reference>
<accession>A0A1B0ZR49</accession>
<proteinExistence type="predicted"/>
<name>A0A1B0ZR49_9RHOB</name>